<dbReference type="GO" id="GO:0098632">
    <property type="term" value="F:cell-cell adhesion mediator activity"/>
    <property type="evidence" value="ECO:0007669"/>
    <property type="project" value="TreeGrafter"/>
</dbReference>
<keyword evidence="4" id="KW-1185">Reference proteome</keyword>
<reference evidence="3 4" key="1">
    <citation type="journal article" date="2019" name="Sci. Rep.">
        <title>Orb-weaving spider Araneus ventricosus genome elucidates the spidroin gene catalogue.</title>
        <authorList>
            <person name="Kono N."/>
            <person name="Nakamura H."/>
            <person name="Ohtoshi R."/>
            <person name="Moran D.A.P."/>
            <person name="Shinohara A."/>
            <person name="Yoshida Y."/>
            <person name="Fujiwara M."/>
            <person name="Mori M."/>
            <person name="Tomita M."/>
            <person name="Arakawa K."/>
        </authorList>
    </citation>
    <scope>NUCLEOTIDE SEQUENCE [LARGE SCALE GENOMIC DNA]</scope>
</reference>
<organism evidence="3 4">
    <name type="scientific">Araneus ventricosus</name>
    <name type="common">Orbweaver spider</name>
    <name type="synonym">Epeira ventricosa</name>
    <dbReference type="NCBI Taxonomy" id="182803"/>
    <lineage>
        <taxon>Eukaryota</taxon>
        <taxon>Metazoa</taxon>
        <taxon>Ecdysozoa</taxon>
        <taxon>Arthropoda</taxon>
        <taxon>Chelicerata</taxon>
        <taxon>Arachnida</taxon>
        <taxon>Araneae</taxon>
        <taxon>Araneomorphae</taxon>
        <taxon>Entelegynae</taxon>
        <taxon>Araneoidea</taxon>
        <taxon>Araneidae</taxon>
        <taxon>Araneus</taxon>
    </lineage>
</organism>
<dbReference type="PANTHER" id="PTHR10075:SF100">
    <property type="entry name" value="FASCICLIN-2"/>
    <property type="match status" value="1"/>
</dbReference>
<keyword evidence="1" id="KW-0393">Immunoglobulin domain</keyword>
<dbReference type="GO" id="GO:0070593">
    <property type="term" value="P:dendrite self-avoidance"/>
    <property type="evidence" value="ECO:0007669"/>
    <property type="project" value="TreeGrafter"/>
</dbReference>
<proteinExistence type="predicted"/>
<dbReference type="Pfam" id="PF13927">
    <property type="entry name" value="Ig_3"/>
    <property type="match status" value="1"/>
</dbReference>
<feature type="domain" description="Ig-like" evidence="2">
    <location>
        <begin position="36"/>
        <end position="129"/>
    </location>
</feature>
<evidence type="ECO:0000313" key="4">
    <source>
        <dbReference type="Proteomes" id="UP000499080"/>
    </source>
</evidence>
<dbReference type="SUPFAM" id="SSF48726">
    <property type="entry name" value="Immunoglobulin"/>
    <property type="match status" value="1"/>
</dbReference>
<dbReference type="PROSITE" id="PS50835">
    <property type="entry name" value="IG_LIKE"/>
    <property type="match status" value="1"/>
</dbReference>
<dbReference type="GO" id="GO:0007156">
    <property type="term" value="P:homophilic cell adhesion via plasma membrane adhesion molecules"/>
    <property type="evidence" value="ECO:0007669"/>
    <property type="project" value="TreeGrafter"/>
</dbReference>
<dbReference type="OrthoDB" id="6417480at2759"/>
<dbReference type="EMBL" id="BGPR01030111">
    <property type="protein sequence ID" value="GBO02398.1"/>
    <property type="molecule type" value="Genomic_DNA"/>
</dbReference>
<dbReference type="GO" id="GO:0030424">
    <property type="term" value="C:axon"/>
    <property type="evidence" value="ECO:0007669"/>
    <property type="project" value="TreeGrafter"/>
</dbReference>
<dbReference type="SMART" id="SM00409">
    <property type="entry name" value="IG"/>
    <property type="match status" value="1"/>
</dbReference>
<dbReference type="InterPro" id="IPR003598">
    <property type="entry name" value="Ig_sub2"/>
</dbReference>
<gene>
    <name evidence="3" type="primary">Dscam2_43</name>
    <name evidence="3" type="ORF">AVEN_240977_1</name>
</gene>
<dbReference type="InterPro" id="IPR003599">
    <property type="entry name" value="Ig_sub"/>
</dbReference>
<evidence type="ECO:0000313" key="3">
    <source>
        <dbReference type="EMBL" id="GBO02398.1"/>
    </source>
</evidence>
<dbReference type="InterPro" id="IPR013783">
    <property type="entry name" value="Ig-like_fold"/>
</dbReference>
<dbReference type="AlphaFoldDB" id="A0A4Y2TPC7"/>
<dbReference type="GO" id="GO:0007411">
    <property type="term" value="P:axon guidance"/>
    <property type="evidence" value="ECO:0007669"/>
    <property type="project" value="TreeGrafter"/>
</dbReference>
<dbReference type="PANTHER" id="PTHR10075">
    <property type="entry name" value="BASIGIN RELATED"/>
    <property type="match status" value="1"/>
</dbReference>
<sequence length="133" mass="14998">MQKTQEMLENAWRETELRMDILPATKVDSHIERLPPRWVIEPSDVFVVKGRSITVDCQTEGFPQPRVRWTKAEGDSPRDYKAIVSSPHLQVFENGSLSISDATESDAGYYLCQASNGIGQGLSKVVRLKVYSK</sequence>
<name>A0A4Y2TPC7_ARAVE</name>
<protein>
    <submittedName>
        <fullName evidence="3">Down syndrome cell adhesion molecule-like protein Dscam2</fullName>
    </submittedName>
</protein>
<dbReference type="InterPro" id="IPR036179">
    <property type="entry name" value="Ig-like_dom_sf"/>
</dbReference>
<evidence type="ECO:0000256" key="1">
    <source>
        <dbReference type="ARBA" id="ARBA00023319"/>
    </source>
</evidence>
<evidence type="ECO:0000259" key="2">
    <source>
        <dbReference type="PROSITE" id="PS50835"/>
    </source>
</evidence>
<dbReference type="Gene3D" id="2.60.40.10">
    <property type="entry name" value="Immunoglobulins"/>
    <property type="match status" value="1"/>
</dbReference>
<dbReference type="GO" id="GO:0005886">
    <property type="term" value="C:plasma membrane"/>
    <property type="evidence" value="ECO:0007669"/>
    <property type="project" value="TreeGrafter"/>
</dbReference>
<dbReference type="FunFam" id="2.60.40.10:FF:000104">
    <property type="entry name" value="Down syndrome cell adhesion molecule b"/>
    <property type="match status" value="1"/>
</dbReference>
<dbReference type="SMART" id="SM00408">
    <property type="entry name" value="IGc2"/>
    <property type="match status" value="1"/>
</dbReference>
<dbReference type="Proteomes" id="UP000499080">
    <property type="component" value="Unassembled WGS sequence"/>
</dbReference>
<accession>A0A4Y2TPC7</accession>
<dbReference type="InterPro" id="IPR007110">
    <property type="entry name" value="Ig-like_dom"/>
</dbReference>
<comment type="caution">
    <text evidence="3">The sequence shown here is derived from an EMBL/GenBank/DDBJ whole genome shotgun (WGS) entry which is preliminary data.</text>
</comment>